<organism evidence="1 2">
    <name type="scientific">Coptis chinensis</name>
    <dbReference type="NCBI Taxonomy" id="261450"/>
    <lineage>
        <taxon>Eukaryota</taxon>
        <taxon>Viridiplantae</taxon>
        <taxon>Streptophyta</taxon>
        <taxon>Embryophyta</taxon>
        <taxon>Tracheophyta</taxon>
        <taxon>Spermatophyta</taxon>
        <taxon>Magnoliopsida</taxon>
        <taxon>Ranunculales</taxon>
        <taxon>Ranunculaceae</taxon>
        <taxon>Coptidoideae</taxon>
        <taxon>Coptis</taxon>
    </lineage>
</organism>
<gene>
    <name evidence="1" type="ORF">IFM89_013498</name>
</gene>
<dbReference type="EMBL" id="JADFTS010000008">
    <property type="protein sequence ID" value="KAF9592272.1"/>
    <property type="molecule type" value="Genomic_DNA"/>
</dbReference>
<comment type="caution">
    <text evidence="1">The sequence shown here is derived from an EMBL/GenBank/DDBJ whole genome shotgun (WGS) entry which is preliminary data.</text>
</comment>
<protein>
    <submittedName>
        <fullName evidence="1">Uncharacterized protein</fullName>
    </submittedName>
</protein>
<evidence type="ECO:0000313" key="2">
    <source>
        <dbReference type="Proteomes" id="UP000631114"/>
    </source>
</evidence>
<keyword evidence="2" id="KW-1185">Reference proteome</keyword>
<proteinExistence type="predicted"/>
<reference evidence="1 2" key="1">
    <citation type="submission" date="2020-10" db="EMBL/GenBank/DDBJ databases">
        <title>The Coptis chinensis genome and diversification of protoberbering-type alkaloids.</title>
        <authorList>
            <person name="Wang B."/>
            <person name="Shu S."/>
            <person name="Song C."/>
            <person name="Liu Y."/>
        </authorList>
    </citation>
    <scope>NUCLEOTIDE SEQUENCE [LARGE SCALE GENOMIC DNA]</scope>
    <source>
        <strain evidence="1">HL-2020</strain>
        <tissue evidence="1">Leaf</tissue>
    </source>
</reference>
<dbReference type="Proteomes" id="UP000631114">
    <property type="component" value="Unassembled WGS sequence"/>
</dbReference>
<sequence length="73" mass="7915">MGGSCHLVVVAAPKVCQLCYEEGHYASGCQYLGVHCTHAWCCGFMRVVLGHMEEGTLQSKYLKCSREGCSAVT</sequence>
<evidence type="ECO:0000313" key="1">
    <source>
        <dbReference type="EMBL" id="KAF9592272.1"/>
    </source>
</evidence>
<accession>A0A835H5W5</accession>
<dbReference type="AlphaFoldDB" id="A0A835H5W5"/>
<name>A0A835H5W5_9MAGN</name>